<feature type="non-terminal residue" evidence="1">
    <location>
        <position position="1"/>
    </location>
</feature>
<dbReference type="AlphaFoldDB" id="A0A392U655"/>
<protein>
    <submittedName>
        <fullName evidence="1">Uncharacterized protein</fullName>
    </submittedName>
</protein>
<comment type="caution">
    <text evidence="1">The sequence shown here is derived from an EMBL/GenBank/DDBJ whole genome shotgun (WGS) entry which is preliminary data.</text>
</comment>
<dbReference type="EMBL" id="LXQA010733462">
    <property type="protein sequence ID" value="MCI68264.1"/>
    <property type="molecule type" value="Genomic_DNA"/>
</dbReference>
<evidence type="ECO:0000313" key="2">
    <source>
        <dbReference type="Proteomes" id="UP000265520"/>
    </source>
</evidence>
<evidence type="ECO:0000313" key="1">
    <source>
        <dbReference type="EMBL" id="MCI68264.1"/>
    </source>
</evidence>
<sequence>STAGQSALEWSWEKQRYEDDAEWCGRSQTGVKPSLAHTRP</sequence>
<name>A0A392U655_9FABA</name>
<proteinExistence type="predicted"/>
<accession>A0A392U655</accession>
<keyword evidence="2" id="KW-1185">Reference proteome</keyword>
<dbReference type="Proteomes" id="UP000265520">
    <property type="component" value="Unassembled WGS sequence"/>
</dbReference>
<reference evidence="1 2" key="1">
    <citation type="journal article" date="2018" name="Front. Plant Sci.">
        <title>Red Clover (Trifolium pratense) and Zigzag Clover (T. medium) - A Picture of Genomic Similarities and Differences.</title>
        <authorList>
            <person name="Dluhosova J."/>
            <person name="Istvanek J."/>
            <person name="Nedelnik J."/>
            <person name="Repkova J."/>
        </authorList>
    </citation>
    <scope>NUCLEOTIDE SEQUENCE [LARGE SCALE GENOMIC DNA]</scope>
    <source>
        <strain evidence="2">cv. 10/8</strain>
        <tissue evidence="1">Leaf</tissue>
    </source>
</reference>
<organism evidence="1 2">
    <name type="scientific">Trifolium medium</name>
    <dbReference type="NCBI Taxonomy" id="97028"/>
    <lineage>
        <taxon>Eukaryota</taxon>
        <taxon>Viridiplantae</taxon>
        <taxon>Streptophyta</taxon>
        <taxon>Embryophyta</taxon>
        <taxon>Tracheophyta</taxon>
        <taxon>Spermatophyta</taxon>
        <taxon>Magnoliopsida</taxon>
        <taxon>eudicotyledons</taxon>
        <taxon>Gunneridae</taxon>
        <taxon>Pentapetalae</taxon>
        <taxon>rosids</taxon>
        <taxon>fabids</taxon>
        <taxon>Fabales</taxon>
        <taxon>Fabaceae</taxon>
        <taxon>Papilionoideae</taxon>
        <taxon>50 kb inversion clade</taxon>
        <taxon>NPAAA clade</taxon>
        <taxon>Hologalegina</taxon>
        <taxon>IRL clade</taxon>
        <taxon>Trifolieae</taxon>
        <taxon>Trifolium</taxon>
    </lineage>
</organism>